<keyword evidence="4" id="KW-1185">Reference proteome</keyword>
<evidence type="ECO:0000256" key="1">
    <source>
        <dbReference type="SAM" id="MobiDB-lite"/>
    </source>
</evidence>
<proteinExistence type="predicted"/>
<keyword evidence="2" id="KW-1133">Transmembrane helix</keyword>
<evidence type="ECO:0000256" key="2">
    <source>
        <dbReference type="SAM" id="Phobius"/>
    </source>
</evidence>
<accession>A0A6G0TK37</accession>
<gene>
    <name evidence="3" type="ORF">AGLY_008764</name>
</gene>
<protein>
    <submittedName>
        <fullName evidence="3">Uncharacterized protein</fullName>
    </submittedName>
</protein>
<dbReference type="OrthoDB" id="6622896at2759"/>
<dbReference type="AlphaFoldDB" id="A0A6G0TK37"/>
<keyword evidence="2" id="KW-0812">Transmembrane</keyword>
<reference evidence="3 4" key="1">
    <citation type="submission" date="2019-08" db="EMBL/GenBank/DDBJ databases">
        <title>The genome of the soybean aphid Biotype 1, its phylome, world population structure and adaptation to the North American continent.</title>
        <authorList>
            <person name="Giordano R."/>
            <person name="Donthu R.K."/>
            <person name="Hernandez A.G."/>
            <person name="Wright C.L."/>
            <person name="Zimin A.V."/>
        </authorList>
    </citation>
    <scope>NUCLEOTIDE SEQUENCE [LARGE SCALE GENOMIC DNA]</scope>
    <source>
        <tissue evidence="3">Whole aphids</tissue>
    </source>
</reference>
<organism evidence="3 4">
    <name type="scientific">Aphis glycines</name>
    <name type="common">Soybean aphid</name>
    <dbReference type="NCBI Taxonomy" id="307491"/>
    <lineage>
        <taxon>Eukaryota</taxon>
        <taxon>Metazoa</taxon>
        <taxon>Ecdysozoa</taxon>
        <taxon>Arthropoda</taxon>
        <taxon>Hexapoda</taxon>
        <taxon>Insecta</taxon>
        <taxon>Pterygota</taxon>
        <taxon>Neoptera</taxon>
        <taxon>Paraneoptera</taxon>
        <taxon>Hemiptera</taxon>
        <taxon>Sternorrhyncha</taxon>
        <taxon>Aphidomorpha</taxon>
        <taxon>Aphidoidea</taxon>
        <taxon>Aphididae</taxon>
        <taxon>Aphidini</taxon>
        <taxon>Aphis</taxon>
        <taxon>Aphis</taxon>
    </lineage>
</organism>
<dbReference type="Proteomes" id="UP000475862">
    <property type="component" value="Unassembled WGS sequence"/>
</dbReference>
<name>A0A6G0TK37_APHGL</name>
<evidence type="ECO:0000313" key="3">
    <source>
        <dbReference type="EMBL" id="KAE9534028.1"/>
    </source>
</evidence>
<sequence>MAGSIANMKKLNNQKSFTYIPPTPPAELIDCNNVILDFADCKFLNVGFDSEDKFNIVIHIITPSRYVSIYESFLRQIFSLMGNILSFILDVPQKCRKQIFLEDEFITASNMVYREENMLVIESKKKEGCHWEFTNLLSPPKTIEEMIIFIKNLRADQIIKNIDLNFVSQLKMFAAPKLAEQRLRWSREMSPELFVDPISPLFPPIISKKYSSPSPQYNDDNDAQPPPTKPWDITPRQLFSPCFFDGECSLPSFDCLNNTADGFDSDNFAQYPPWYNNRVIHSPPSIAVDENDGPTSFNKSPSILDSKPTKKRSAKRKLISFYISVQVGSDRSAQRRILYFFFRSVCNPNKINLGFSSKRGVTTAMKTKRKIGGGCGYKAAIKAAKNVIKKNIGEKNLLKLSKKCVAVVRKTFKTKKTKAPRKITVPKKGGVLPLIPIFAGLSALGSLTGGVANVVKMANKFNRKTPSHLANGVYLAPYKGNSYKIVTPNKTGGGVQTKKKLIATLPNRALYDYELLKFARDIPHFIGVFTRDKLPVRPKHLESGIINLDTSNSTGTHWVAYKKIGKK</sequence>
<comment type="caution">
    <text evidence="3">The sequence shown here is derived from an EMBL/GenBank/DDBJ whole genome shotgun (WGS) entry which is preliminary data.</text>
</comment>
<feature type="region of interest" description="Disordered" evidence="1">
    <location>
        <begin position="212"/>
        <end position="231"/>
    </location>
</feature>
<dbReference type="EMBL" id="VYZN01000030">
    <property type="protein sequence ID" value="KAE9534028.1"/>
    <property type="molecule type" value="Genomic_DNA"/>
</dbReference>
<feature type="transmembrane region" description="Helical" evidence="2">
    <location>
        <begin position="431"/>
        <end position="455"/>
    </location>
</feature>
<keyword evidence="2" id="KW-0472">Membrane</keyword>
<evidence type="ECO:0000313" key="4">
    <source>
        <dbReference type="Proteomes" id="UP000475862"/>
    </source>
</evidence>